<accession>A0AA89BXT6</accession>
<dbReference type="InterPro" id="IPR026913">
    <property type="entry name" value="METTL24"/>
</dbReference>
<evidence type="ECO:0000313" key="3">
    <source>
        <dbReference type="Proteomes" id="UP001186944"/>
    </source>
</evidence>
<dbReference type="AlphaFoldDB" id="A0AA89BXT6"/>
<reference evidence="2" key="1">
    <citation type="submission" date="2019-08" db="EMBL/GenBank/DDBJ databases">
        <title>The improved chromosome-level genome for the pearl oyster Pinctada fucata martensii using PacBio sequencing and Hi-C.</title>
        <authorList>
            <person name="Zheng Z."/>
        </authorList>
    </citation>
    <scope>NUCLEOTIDE SEQUENCE</scope>
    <source>
        <strain evidence="2">ZZ-2019</strain>
        <tissue evidence="2">Adductor muscle</tissue>
    </source>
</reference>
<dbReference type="PANTHER" id="PTHR32026">
    <property type="entry name" value="METHYLTRANSFERASE-LIKE PROTEIN 24"/>
    <property type="match status" value="1"/>
</dbReference>
<dbReference type="InterPro" id="IPR025714">
    <property type="entry name" value="Methyltranfer_dom"/>
</dbReference>
<dbReference type="SUPFAM" id="SSF53335">
    <property type="entry name" value="S-adenosyl-L-methionine-dependent methyltransferases"/>
    <property type="match status" value="1"/>
</dbReference>
<sequence length="342" mass="40308">MKKICANVQQSILILKIDHNDFTSLSYLFNNIRNLNVRQLILEIHFDRKDETKEKYLYLLAALRILRKSDCAIYWYERNWEFQTNIRTDHTRTNCFTVNLMCGGKAELEYLAVLDPTNVLVNQKDSPTNEKIVSKYISQHQIFCKQVRRMGSIVDGGWDICNDSQYRPKTPCLVYSFGINNDFSFDEAIEKYYGCDVYSFDPSMNIGNHNHSKNIHFYQIGLGDKEEEIYVQKTNSRWKLKTLKTIIHELGHTNRRIDILKMDIEGHERESLPQMMASGALRNVSQLCLEFHSFYVVDTVKELYKFGFRIFWSHQNPLWPLFYENETFSHGNEVSFVNINIS</sequence>
<protein>
    <recommendedName>
        <fullName evidence="1">Methyltransferase domain-containing protein</fullName>
    </recommendedName>
</protein>
<name>A0AA89BXT6_PINIB</name>
<keyword evidence="3" id="KW-1185">Reference proteome</keyword>
<proteinExistence type="predicted"/>
<feature type="domain" description="Methyltransferase" evidence="1">
    <location>
        <begin position="139"/>
        <end position="293"/>
    </location>
</feature>
<evidence type="ECO:0000259" key="1">
    <source>
        <dbReference type="Pfam" id="PF13383"/>
    </source>
</evidence>
<organism evidence="2 3">
    <name type="scientific">Pinctada imbricata</name>
    <name type="common">Atlantic pearl-oyster</name>
    <name type="synonym">Pinctada martensii</name>
    <dbReference type="NCBI Taxonomy" id="66713"/>
    <lineage>
        <taxon>Eukaryota</taxon>
        <taxon>Metazoa</taxon>
        <taxon>Spiralia</taxon>
        <taxon>Lophotrochozoa</taxon>
        <taxon>Mollusca</taxon>
        <taxon>Bivalvia</taxon>
        <taxon>Autobranchia</taxon>
        <taxon>Pteriomorphia</taxon>
        <taxon>Pterioida</taxon>
        <taxon>Pterioidea</taxon>
        <taxon>Pteriidae</taxon>
        <taxon>Pinctada</taxon>
    </lineage>
</organism>
<dbReference type="Proteomes" id="UP001186944">
    <property type="component" value="Unassembled WGS sequence"/>
</dbReference>
<dbReference type="Gene3D" id="3.40.50.150">
    <property type="entry name" value="Vaccinia Virus protein VP39"/>
    <property type="match status" value="1"/>
</dbReference>
<dbReference type="EMBL" id="VSWD01000012">
    <property type="protein sequence ID" value="KAK3086640.1"/>
    <property type="molecule type" value="Genomic_DNA"/>
</dbReference>
<comment type="caution">
    <text evidence="2">The sequence shown here is derived from an EMBL/GenBank/DDBJ whole genome shotgun (WGS) entry which is preliminary data.</text>
</comment>
<evidence type="ECO:0000313" key="2">
    <source>
        <dbReference type="EMBL" id="KAK3086640.1"/>
    </source>
</evidence>
<gene>
    <name evidence="2" type="ORF">FSP39_021286</name>
</gene>
<dbReference type="PANTHER" id="PTHR32026:SF10">
    <property type="entry name" value="METHYLTRANSFERASE-LIKE PROTEIN 24-RELATED"/>
    <property type="match status" value="1"/>
</dbReference>
<dbReference type="InterPro" id="IPR029063">
    <property type="entry name" value="SAM-dependent_MTases_sf"/>
</dbReference>
<dbReference type="Pfam" id="PF13383">
    <property type="entry name" value="Methyltransf_22"/>
    <property type="match status" value="1"/>
</dbReference>